<dbReference type="PANTHER" id="PTHR13789:SF147">
    <property type="entry name" value="PUTATIVE (AFU_ORTHOLOGUE AFUA_2G01950)-RELATED"/>
    <property type="match status" value="1"/>
</dbReference>
<proteinExistence type="inferred from homology"/>
<keyword evidence="5 7" id="KW-0503">Monooxygenase</keyword>
<evidence type="ECO:0000313" key="8">
    <source>
        <dbReference type="Proteomes" id="UP000315522"/>
    </source>
</evidence>
<dbReference type="EMBL" id="QGML01003541">
    <property type="protein sequence ID" value="TVY86447.1"/>
    <property type="molecule type" value="Genomic_DNA"/>
</dbReference>
<evidence type="ECO:0000256" key="3">
    <source>
        <dbReference type="ARBA" id="ARBA00022827"/>
    </source>
</evidence>
<name>A0A559M0G1_9HELO</name>
<sequence>MCVCNANLTYEKPGMGGLTCALALAKEGFTDIHVYETASNLGFVGAGIQLAPNMARILDDLGVWGKIEEEAVVLRKTSIREGATDTELANVDLEYIQETYHYPHMVGHRQSLANGLYNGCLAQKAITFHFRTSIQRVLSFAPRPSFTAVPRPPREGEPGPEHAPYTVTCDILLASDGIKSVARLDMLKSLNQTATVIDSQQAAYRIMLTREQMARDADLLALLDAEAVTRWIGERRHIIAYPVSNKSIYNLSTAQPDVNFAAAPSETYTTKGSKEVMLDVFRDFCPLVQKMLNMVPEGEVCEWKLRIHEPLDTWIEGSMALVGDACHPTLPHMAQGAAQAIEDGGVIGAVLAQLADASPGSINKALRVYEKIRKERAEILVELAAASARGLHLGEGKAKEERDRMFRELRE</sequence>
<keyword evidence="2" id="KW-0285">Flavoprotein</keyword>
<evidence type="ECO:0000313" key="7">
    <source>
        <dbReference type="EMBL" id="TVY86447.1"/>
    </source>
</evidence>
<evidence type="ECO:0000259" key="6">
    <source>
        <dbReference type="Pfam" id="PF01494"/>
    </source>
</evidence>
<keyword evidence="8" id="KW-1185">Reference proteome</keyword>
<dbReference type="SUPFAM" id="SSF51905">
    <property type="entry name" value="FAD/NAD(P)-binding domain"/>
    <property type="match status" value="1"/>
</dbReference>
<dbReference type="InterPro" id="IPR050493">
    <property type="entry name" value="FAD-dep_Monooxygenase_BioMet"/>
</dbReference>
<dbReference type="AlphaFoldDB" id="A0A559M0G1"/>
<dbReference type="PANTHER" id="PTHR13789">
    <property type="entry name" value="MONOOXYGENASE"/>
    <property type="match status" value="1"/>
</dbReference>
<dbReference type="GO" id="GO:0071949">
    <property type="term" value="F:FAD binding"/>
    <property type="evidence" value="ECO:0007669"/>
    <property type="project" value="InterPro"/>
</dbReference>
<accession>A0A559M0G1</accession>
<feature type="non-terminal residue" evidence="7">
    <location>
        <position position="411"/>
    </location>
</feature>
<reference evidence="7 8" key="1">
    <citation type="submission" date="2018-05" db="EMBL/GenBank/DDBJ databases">
        <title>Genome sequencing and assembly of the regulated plant pathogen Lachnellula willkommii and related sister species for the development of diagnostic species identification markers.</title>
        <authorList>
            <person name="Giroux E."/>
            <person name="Bilodeau G."/>
        </authorList>
    </citation>
    <scope>NUCLEOTIDE SEQUENCE [LARGE SCALE GENOMIC DNA]</scope>
    <source>
        <strain evidence="7 8">CBS 172.35</strain>
    </source>
</reference>
<evidence type="ECO:0000256" key="2">
    <source>
        <dbReference type="ARBA" id="ARBA00022630"/>
    </source>
</evidence>
<dbReference type="FunFam" id="3.50.50.60:FF:000115">
    <property type="entry name" value="Salicylate hydroxylase, putative"/>
    <property type="match status" value="1"/>
</dbReference>
<comment type="similarity">
    <text evidence="1">Belongs to the paxM FAD-dependent monooxygenase family.</text>
</comment>
<dbReference type="InterPro" id="IPR002938">
    <property type="entry name" value="FAD-bd"/>
</dbReference>
<dbReference type="PRINTS" id="PR00420">
    <property type="entry name" value="RNGMNOXGNASE"/>
</dbReference>
<dbReference type="SUPFAM" id="SSF54373">
    <property type="entry name" value="FAD-linked reductases, C-terminal domain"/>
    <property type="match status" value="1"/>
</dbReference>
<dbReference type="Gene3D" id="3.50.50.60">
    <property type="entry name" value="FAD/NAD(P)-binding domain"/>
    <property type="match status" value="1"/>
</dbReference>
<dbReference type="InterPro" id="IPR036188">
    <property type="entry name" value="FAD/NAD-bd_sf"/>
</dbReference>
<evidence type="ECO:0000256" key="4">
    <source>
        <dbReference type="ARBA" id="ARBA00023002"/>
    </source>
</evidence>
<evidence type="ECO:0000256" key="1">
    <source>
        <dbReference type="ARBA" id="ARBA00007992"/>
    </source>
</evidence>
<dbReference type="Proteomes" id="UP000315522">
    <property type="component" value="Unassembled WGS sequence"/>
</dbReference>
<keyword evidence="4" id="KW-0560">Oxidoreductase</keyword>
<dbReference type="Pfam" id="PF01494">
    <property type="entry name" value="FAD_binding_3"/>
    <property type="match status" value="1"/>
</dbReference>
<keyword evidence="3" id="KW-0274">FAD</keyword>
<organism evidence="7 8">
    <name type="scientific">Lachnellula willkommii</name>
    <dbReference type="NCBI Taxonomy" id="215461"/>
    <lineage>
        <taxon>Eukaryota</taxon>
        <taxon>Fungi</taxon>
        <taxon>Dikarya</taxon>
        <taxon>Ascomycota</taxon>
        <taxon>Pezizomycotina</taxon>
        <taxon>Leotiomycetes</taxon>
        <taxon>Helotiales</taxon>
        <taxon>Lachnaceae</taxon>
        <taxon>Lachnellula</taxon>
    </lineage>
</organism>
<protein>
    <submittedName>
        <fullName evidence="7">FAD-dependent monooxygenase</fullName>
    </submittedName>
</protein>
<gene>
    <name evidence="7" type="primary">OpS4_0</name>
    <name evidence="7" type="ORF">LAWI1_G008583</name>
</gene>
<dbReference type="GO" id="GO:0004497">
    <property type="term" value="F:monooxygenase activity"/>
    <property type="evidence" value="ECO:0007669"/>
    <property type="project" value="UniProtKB-KW"/>
</dbReference>
<feature type="domain" description="FAD-binding" evidence="6">
    <location>
        <begin position="14"/>
        <end position="382"/>
    </location>
</feature>
<comment type="caution">
    <text evidence="7">The sequence shown here is derived from an EMBL/GenBank/DDBJ whole genome shotgun (WGS) entry which is preliminary data.</text>
</comment>
<evidence type="ECO:0000256" key="5">
    <source>
        <dbReference type="ARBA" id="ARBA00023033"/>
    </source>
</evidence>